<dbReference type="GO" id="GO:0052689">
    <property type="term" value="F:carboxylic ester hydrolase activity"/>
    <property type="evidence" value="ECO:0007669"/>
    <property type="project" value="InterPro"/>
</dbReference>
<keyword evidence="4" id="KW-0378">Hydrolase</keyword>
<evidence type="ECO:0000313" key="4">
    <source>
        <dbReference type="EMBL" id="TDX00956.1"/>
    </source>
</evidence>
<feature type="signal peptide" evidence="1">
    <location>
        <begin position="1"/>
        <end position="18"/>
    </location>
</feature>
<dbReference type="Pfam" id="PF17996">
    <property type="entry name" value="CE2_N"/>
    <property type="match status" value="1"/>
</dbReference>
<keyword evidence="1" id="KW-0732">Signal</keyword>
<accession>A0A4R8DSV6</accession>
<dbReference type="RefSeq" id="WP_211352067.1">
    <property type="nucleotide sequence ID" value="NZ_SODV01000001.1"/>
</dbReference>
<dbReference type="EMBL" id="SODV01000001">
    <property type="protein sequence ID" value="TDX00956.1"/>
    <property type="molecule type" value="Genomic_DNA"/>
</dbReference>
<dbReference type="InterPro" id="IPR052762">
    <property type="entry name" value="PCW_deacetylase/CE"/>
</dbReference>
<proteinExistence type="predicted"/>
<dbReference type="Gene3D" id="3.40.50.1110">
    <property type="entry name" value="SGNH hydrolase"/>
    <property type="match status" value="1"/>
</dbReference>
<dbReference type="InterPro" id="IPR036514">
    <property type="entry name" value="SGNH_hydro_sf"/>
</dbReference>
<comment type="caution">
    <text evidence="4">The sequence shown here is derived from an EMBL/GenBank/DDBJ whole genome shotgun (WGS) entry which is preliminary data.</text>
</comment>
<gene>
    <name evidence="4" type="ORF">EDB95_1987</name>
</gene>
<evidence type="ECO:0000259" key="2">
    <source>
        <dbReference type="Pfam" id="PF13472"/>
    </source>
</evidence>
<protein>
    <submittedName>
        <fullName evidence="4">GDSL-like lipase/acylhydrolase family protein</fullName>
    </submittedName>
</protein>
<feature type="domain" description="SGNH hydrolase-type esterase" evidence="2">
    <location>
        <begin position="243"/>
        <end position="393"/>
    </location>
</feature>
<name>A0A4R8DSV6_9BACT</name>
<organism evidence="4 5">
    <name type="scientific">Dinghuibacter silviterrae</name>
    <dbReference type="NCBI Taxonomy" id="1539049"/>
    <lineage>
        <taxon>Bacteria</taxon>
        <taxon>Pseudomonadati</taxon>
        <taxon>Bacteroidota</taxon>
        <taxon>Chitinophagia</taxon>
        <taxon>Chitinophagales</taxon>
        <taxon>Chitinophagaceae</taxon>
        <taxon>Dinghuibacter</taxon>
    </lineage>
</organism>
<dbReference type="Gene3D" id="2.60.120.260">
    <property type="entry name" value="Galactose-binding domain-like"/>
    <property type="match status" value="1"/>
</dbReference>
<dbReference type="AlphaFoldDB" id="A0A4R8DSV6"/>
<dbReference type="InterPro" id="IPR040794">
    <property type="entry name" value="CE2_N"/>
</dbReference>
<reference evidence="4 5" key="1">
    <citation type="submission" date="2019-03" db="EMBL/GenBank/DDBJ databases">
        <title>Genomic Encyclopedia of Type Strains, Phase IV (KMG-IV): sequencing the most valuable type-strain genomes for metagenomic binning, comparative biology and taxonomic classification.</title>
        <authorList>
            <person name="Goeker M."/>
        </authorList>
    </citation>
    <scope>NUCLEOTIDE SEQUENCE [LARGE SCALE GENOMIC DNA]</scope>
    <source>
        <strain evidence="4 5">DSM 100059</strain>
    </source>
</reference>
<evidence type="ECO:0000313" key="5">
    <source>
        <dbReference type="Proteomes" id="UP000294498"/>
    </source>
</evidence>
<dbReference type="Pfam" id="PF13472">
    <property type="entry name" value="Lipase_GDSL_2"/>
    <property type="match status" value="1"/>
</dbReference>
<dbReference type="InterPro" id="IPR037461">
    <property type="entry name" value="CtCE2-like_dom"/>
</dbReference>
<evidence type="ECO:0000259" key="3">
    <source>
        <dbReference type="Pfam" id="PF17996"/>
    </source>
</evidence>
<feature type="chain" id="PRO_5020805512" evidence="1">
    <location>
        <begin position="19"/>
        <end position="445"/>
    </location>
</feature>
<dbReference type="CDD" id="cd01831">
    <property type="entry name" value="Endoglucanase_E_like"/>
    <property type="match status" value="1"/>
</dbReference>
<sequence>MAPAVRLLPFALILPLFSALNPVPIPVPIPVSVSVPVSVPVSAPPFAPTPGTHAEARGEVGLFTTFPQEPKVLASKRITCGKVVKRPTSPLASATELRCKSGNVGSGSVESVSGKIYDADDPHIRYTGRVDFSNPKVPHFWAPGVYVQVRFEGAACQVFLRDEVLYGHNHNYIEVQVDDETPYRLQTRSQADTLTIEAHLKGSSHLLTLCKSTESGIGFLGLAGLRCKKLLDLSPAPTRKIEFIGNSITCGTGSDMSVKPCGQGEWYDQQNAYLAYGPLTARALGAQWYLSSVSGIGLIHSCCNMNLTMPQVFDKMNMRADTMAWDFSRYQPDVVTVCLGQNDGVQDSATFCGAYVHFLHDLRGHYPGATLVCLNSPMAEPKLTAVLKRYITAVVAEEQKEGEKKVVSYFFAKWYHHGCGGHPDLVEQKEIAGELTAALKQIMTW</sequence>
<dbReference type="PANTHER" id="PTHR37834:SF2">
    <property type="entry name" value="ESTERASE, SGNH HYDROLASE-TYPE"/>
    <property type="match status" value="1"/>
</dbReference>
<evidence type="ECO:0000256" key="1">
    <source>
        <dbReference type="SAM" id="SignalP"/>
    </source>
</evidence>
<keyword evidence="5" id="KW-1185">Reference proteome</keyword>
<dbReference type="SUPFAM" id="SSF52266">
    <property type="entry name" value="SGNH hydrolase"/>
    <property type="match status" value="1"/>
</dbReference>
<feature type="domain" description="Carbohydrate esterase 2 N-terminal" evidence="3">
    <location>
        <begin position="126"/>
        <end position="237"/>
    </location>
</feature>
<dbReference type="InterPro" id="IPR013830">
    <property type="entry name" value="SGNH_hydro"/>
</dbReference>
<dbReference type="PANTHER" id="PTHR37834">
    <property type="entry name" value="GDSL-LIKE LIPASE/ACYLHYDROLASE DOMAIN PROTEIN (AFU_ORTHOLOGUE AFUA_2G00620)"/>
    <property type="match status" value="1"/>
</dbReference>
<dbReference type="Proteomes" id="UP000294498">
    <property type="component" value="Unassembled WGS sequence"/>
</dbReference>